<sequence>MGDIRLPNEKGIIWLFIGFDYYNKSYFKNNKKQKMKNIAIIMIMSDIG</sequence>
<dbReference type="HOGENOM" id="CLU_3157931_0_0_10"/>
<organism evidence="1 2">
    <name type="scientific">Sphingobacterium spiritivorum ATCC 33300</name>
    <dbReference type="NCBI Taxonomy" id="525372"/>
    <lineage>
        <taxon>Bacteria</taxon>
        <taxon>Pseudomonadati</taxon>
        <taxon>Bacteroidota</taxon>
        <taxon>Sphingobacteriia</taxon>
        <taxon>Sphingobacteriales</taxon>
        <taxon>Sphingobacteriaceae</taxon>
        <taxon>Sphingobacterium</taxon>
    </lineage>
</organism>
<dbReference type="AlphaFoldDB" id="C2G2S0"/>
<evidence type="ECO:0000313" key="1">
    <source>
        <dbReference type="EMBL" id="EEI90560.1"/>
    </source>
</evidence>
<protein>
    <submittedName>
        <fullName evidence="1">Uncharacterized protein</fullName>
    </submittedName>
</protein>
<accession>C2G2S0</accession>
<name>C2G2S0_SPHSI</name>
<comment type="caution">
    <text evidence="1">The sequence shown here is derived from an EMBL/GenBank/DDBJ whole genome shotgun (WGS) entry which is preliminary data.</text>
</comment>
<evidence type="ECO:0000313" key="2">
    <source>
        <dbReference type="Proteomes" id="UP000006241"/>
    </source>
</evidence>
<reference evidence="1 2" key="1">
    <citation type="submission" date="2009-01" db="EMBL/GenBank/DDBJ databases">
        <authorList>
            <person name="Qin X."/>
            <person name="Bachman B."/>
            <person name="Battles P."/>
            <person name="Bell A."/>
            <person name="Bess C."/>
            <person name="Bickham C."/>
            <person name="Chaboub L."/>
            <person name="Chen D."/>
            <person name="Coyle M."/>
            <person name="Deiros D.R."/>
            <person name="Dinh H."/>
            <person name="Forbes L."/>
            <person name="Fowler G."/>
            <person name="Francisco L."/>
            <person name="Fu Q."/>
            <person name="Gubbala S."/>
            <person name="Hale W."/>
            <person name="Han Y."/>
            <person name="Hemphill L."/>
            <person name="Highlander S.K."/>
            <person name="Hirani K."/>
            <person name="Hogues M."/>
            <person name="Jackson L."/>
            <person name="Jakkamsetti A."/>
            <person name="Javaid M."/>
            <person name="Jiang H."/>
            <person name="Korchina V."/>
            <person name="Kovar C."/>
            <person name="Lara F."/>
            <person name="Lee S."/>
            <person name="Mata R."/>
            <person name="Mathew T."/>
            <person name="Moen C."/>
            <person name="Morales K."/>
            <person name="Munidasa M."/>
            <person name="Nazareth L."/>
            <person name="Ngo R."/>
            <person name="Nguyen L."/>
            <person name="Okwuonu G."/>
            <person name="Ongeri F."/>
            <person name="Patil S."/>
            <person name="Petrosino J."/>
            <person name="Pham C."/>
            <person name="Pham P."/>
            <person name="Pu L.-L."/>
            <person name="Puazo M."/>
            <person name="Raj R."/>
            <person name="Reid J."/>
            <person name="Rouhana J."/>
            <person name="Saada N."/>
            <person name="Shang Y."/>
            <person name="Simmons D."/>
            <person name="Thornton R."/>
            <person name="Warren J."/>
            <person name="Weissenberger G."/>
            <person name="Zhang J."/>
            <person name="Zhang L."/>
            <person name="Zhou C."/>
            <person name="Zhu D."/>
            <person name="Muzny D."/>
            <person name="Worley K."/>
            <person name="Gibbs R."/>
        </authorList>
    </citation>
    <scope>NUCLEOTIDE SEQUENCE [LARGE SCALE GENOMIC DNA]</scope>
    <source>
        <strain evidence="1 2">ATCC 33300</strain>
    </source>
</reference>
<proteinExistence type="predicted"/>
<dbReference type="EMBL" id="ACHB01000090">
    <property type="protein sequence ID" value="EEI90560.1"/>
    <property type="molecule type" value="Genomic_DNA"/>
</dbReference>
<gene>
    <name evidence="1" type="ORF">HMPREF0765_3876</name>
</gene>
<dbReference type="Proteomes" id="UP000006241">
    <property type="component" value="Unassembled WGS sequence"/>
</dbReference>